<dbReference type="GO" id="GO:0005975">
    <property type="term" value="P:carbohydrate metabolic process"/>
    <property type="evidence" value="ECO:0007669"/>
    <property type="project" value="InterPro"/>
</dbReference>
<keyword evidence="1" id="KW-0472">Membrane</keyword>
<dbReference type="AlphaFoldDB" id="A0A1W1CU19"/>
<reference evidence="2" key="1">
    <citation type="submission" date="2016-10" db="EMBL/GenBank/DDBJ databases">
        <authorList>
            <person name="de Groot N.N."/>
        </authorList>
    </citation>
    <scope>NUCLEOTIDE SEQUENCE</scope>
</reference>
<evidence type="ECO:0008006" key="3">
    <source>
        <dbReference type="Google" id="ProtNLM"/>
    </source>
</evidence>
<keyword evidence="1" id="KW-1133">Transmembrane helix</keyword>
<dbReference type="Gene3D" id="3.20.20.370">
    <property type="entry name" value="Glycoside hydrolase/deacetylase"/>
    <property type="match status" value="1"/>
</dbReference>
<dbReference type="PANTHER" id="PTHR30105">
    <property type="entry name" value="UNCHARACTERIZED YIBQ-RELATED"/>
    <property type="match status" value="1"/>
</dbReference>
<protein>
    <recommendedName>
        <fullName evidence="3">Periplasmic protein YibQ, distant homology with nucleoside diphosphatase and polysaccharide deacetylase</fullName>
    </recommendedName>
</protein>
<proteinExistence type="predicted"/>
<accession>A0A1W1CU19</accession>
<dbReference type="InterPro" id="IPR011330">
    <property type="entry name" value="Glyco_hydro/deAcase_b/a-brl"/>
</dbReference>
<evidence type="ECO:0000256" key="1">
    <source>
        <dbReference type="SAM" id="Phobius"/>
    </source>
</evidence>
<organism evidence="2">
    <name type="scientific">hydrothermal vent metagenome</name>
    <dbReference type="NCBI Taxonomy" id="652676"/>
    <lineage>
        <taxon>unclassified sequences</taxon>
        <taxon>metagenomes</taxon>
        <taxon>ecological metagenomes</taxon>
    </lineage>
</organism>
<dbReference type="EMBL" id="FPHF01000113">
    <property type="protein sequence ID" value="SFV69360.1"/>
    <property type="molecule type" value="Genomic_DNA"/>
</dbReference>
<dbReference type="SUPFAM" id="SSF88713">
    <property type="entry name" value="Glycoside hydrolase/deacetylase"/>
    <property type="match status" value="1"/>
</dbReference>
<dbReference type="InterPro" id="IPR006837">
    <property type="entry name" value="Divergent_DAC"/>
</dbReference>
<evidence type="ECO:0000313" key="2">
    <source>
        <dbReference type="EMBL" id="SFV69360.1"/>
    </source>
</evidence>
<sequence>MPKRKKSQKSQTKTKILTYIAWALALIALVLSALLAGYYIGFSDGKSKIEKLYSQENAKQKALLKKLENSLSKKPLSVNKRLKSVLKKETKHYISASHEIDGNSLANVPKMAKRKRVITPHKARLAIIIDDVGTKTQVEAIKSLRLPLTMSFLPPSKARPNTAKLAKLEKLYMVHLPMEAQNWSAEEPNTLRIHDQQTKISARIKEIKQLFPKVKYINNHTGSKFTSSEVAMNRLIFALSANNIHFIDSRTTAQTKAPKVLKNFGLKYVSRDVFLDHHMDKPYVLEQIKKAIKVAKSHGSAIAIGHPHKNTLQALYESKELLKDVELVYINRL</sequence>
<gene>
    <name evidence="2" type="ORF">MNB_SM-4-833</name>
</gene>
<dbReference type="PANTHER" id="PTHR30105:SF2">
    <property type="entry name" value="DIVERGENT POLYSACCHARIDE DEACETYLASE SUPERFAMILY"/>
    <property type="match status" value="1"/>
</dbReference>
<feature type="transmembrane region" description="Helical" evidence="1">
    <location>
        <begin position="20"/>
        <end position="41"/>
    </location>
</feature>
<dbReference type="Pfam" id="PF04748">
    <property type="entry name" value="Polysacc_deac_2"/>
    <property type="match status" value="1"/>
</dbReference>
<keyword evidence="1" id="KW-0812">Transmembrane</keyword>
<dbReference type="CDD" id="cd10936">
    <property type="entry name" value="CE4_DAC2"/>
    <property type="match status" value="1"/>
</dbReference>
<name>A0A1W1CU19_9ZZZZ</name>